<evidence type="ECO:0000256" key="3">
    <source>
        <dbReference type="ARBA" id="ARBA00023002"/>
    </source>
</evidence>
<keyword evidence="2" id="KW-0862">Zinc</keyword>
<dbReference type="EMBL" id="LAZR01011942">
    <property type="protein sequence ID" value="KKM51964.1"/>
    <property type="molecule type" value="Genomic_DNA"/>
</dbReference>
<dbReference type="Gene3D" id="3.40.50.720">
    <property type="entry name" value="NAD(P)-binding Rossmann-like Domain"/>
    <property type="match status" value="1"/>
</dbReference>
<protein>
    <recommendedName>
        <fullName evidence="4">Enoyl reductase (ER) domain-containing protein</fullName>
    </recommendedName>
</protein>
<dbReference type="InterPro" id="IPR020843">
    <property type="entry name" value="ER"/>
</dbReference>
<keyword evidence="1" id="KW-0479">Metal-binding</keyword>
<accession>A0A0F9JA51</accession>
<dbReference type="Gene3D" id="3.90.180.10">
    <property type="entry name" value="Medium-chain alcohol dehydrogenases, catalytic domain"/>
    <property type="match status" value="2"/>
</dbReference>
<evidence type="ECO:0000256" key="2">
    <source>
        <dbReference type="ARBA" id="ARBA00022833"/>
    </source>
</evidence>
<proteinExistence type="predicted"/>
<feature type="domain" description="Enoyl reductase (ER)" evidence="4">
    <location>
        <begin position="9"/>
        <end position="260"/>
    </location>
</feature>
<organism evidence="5">
    <name type="scientific">marine sediment metagenome</name>
    <dbReference type="NCBI Taxonomy" id="412755"/>
    <lineage>
        <taxon>unclassified sequences</taxon>
        <taxon>metagenomes</taxon>
        <taxon>ecological metagenomes</taxon>
    </lineage>
</organism>
<dbReference type="SUPFAM" id="SSF51735">
    <property type="entry name" value="NAD(P)-binding Rossmann-fold domains"/>
    <property type="match status" value="1"/>
</dbReference>
<dbReference type="PANTHER" id="PTHR43401">
    <property type="entry name" value="L-THREONINE 3-DEHYDROGENASE"/>
    <property type="match status" value="1"/>
</dbReference>
<dbReference type="PANTHER" id="PTHR43401:SF2">
    <property type="entry name" value="L-THREONINE 3-DEHYDROGENASE"/>
    <property type="match status" value="1"/>
</dbReference>
<dbReference type="InterPro" id="IPR011032">
    <property type="entry name" value="GroES-like_sf"/>
</dbReference>
<dbReference type="InterPro" id="IPR002328">
    <property type="entry name" value="ADH_Zn_CS"/>
</dbReference>
<name>A0A0F9JA51_9ZZZZ</name>
<dbReference type="AlphaFoldDB" id="A0A0F9JA51"/>
<keyword evidence="3" id="KW-0560">Oxidoreductase</keyword>
<evidence type="ECO:0000259" key="4">
    <source>
        <dbReference type="SMART" id="SM00829"/>
    </source>
</evidence>
<dbReference type="GO" id="GO:0016491">
    <property type="term" value="F:oxidoreductase activity"/>
    <property type="evidence" value="ECO:0007669"/>
    <property type="project" value="UniProtKB-KW"/>
</dbReference>
<dbReference type="InterPro" id="IPR013149">
    <property type="entry name" value="ADH-like_C"/>
</dbReference>
<sequence length="340" mass="37188">MMKAAVFYGPRDLRVEDVEKPQIQDNEILIKVKACGICGSDLHLYKLNLFSPMLIRPLKKGGIPGHEFSGEIVEVGSKVKGFKENDRVVALTNGGMAEYISVSIIQGLNVIKIPSGVSYEEAATLEPLANSYHAMMKCEPSEGANIVIFGAGAIGLGIIQCLKALDMNLNKLIVIDLSDYRLNIAKKLGADAVINAKATDPFTKVMELVGGEPLTVAPLIKMPKVDIVYDCVGYMKQHKGPLVLQQAISMVRGNTGTIVVHGIFEDKISLDMLFVVGKEVTIKGSFAFTRIELEKSLELIQNKKIDRAQIVSHEFSLEKAKEAFETQCNVDESLKVLIKP</sequence>
<dbReference type="InterPro" id="IPR013154">
    <property type="entry name" value="ADH-like_N"/>
</dbReference>
<dbReference type="SMART" id="SM00829">
    <property type="entry name" value="PKS_ER"/>
    <property type="match status" value="1"/>
</dbReference>
<gene>
    <name evidence="5" type="ORF">LCGC14_1555210</name>
</gene>
<dbReference type="SUPFAM" id="SSF50129">
    <property type="entry name" value="GroES-like"/>
    <property type="match status" value="1"/>
</dbReference>
<dbReference type="InterPro" id="IPR050129">
    <property type="entry name" value="Zn_alcohol_dh"/>
</dbReference>
<evidence type="ECO:0000313" key="5">
    <source>
        <dbReference type="EMBL" id="KKM51964.1"/>
    </source>
</evidence>
<reference evidence="5" key="1">
    <citation type="journal article" date="2015" name="Nature">
        <title>Complex archaea that bridge the gap between prokaryotes and eukaryotes.</title>
        <authorList>
            <person name="Spang A."/>
            <person name="Saw J.H."/>
            <person name="Jorgensen S.L."/>
            <person name="Zaremba-Niedzwiedzka K."/>
            <person name="Martijn J."/>
            <person name="Lind A.E."/>
            <person name="van Eijk R."/>
            <person name="Schleper C."/>
            <person name="Guy L."/>
            <person name="Ettema T.J."/>
        </authorList>
    </citation>
    <scope>NUCLEOTIDE SEQUENCE</scope>
</reference>
<dbReference type="Pfam" id="PF00107">
    <property type="entry name" value="ADH_zinc_N"/>
    <property type="match status" value="1"/>
</dbReference>
<dbReference type="InterPro" id="IPR036291">
    <property type="entry name" value="NAD(P)-bd_dom_sf"/>
</dbReference>
<evidence type="ECO:0000256" key="1">
    <source>
        <dbReference type="ARBA" id="ARBA00022723"/>
    </source>
</evidence>
<comment type="caution">
    <text evidence="5">The sequence shown here is derived from an EMBL/GenBank/DDBJ whole genome shotgun (WGS) entry which is preliminary data.</text>
</comment>
<dbReference type="PROSITE" id="PS00059">
    <property type="entry name" value="ADH_ZINC"/>
    <property type="match status" value="1"/>
</dbReference>
<dbReference type="Pfam" id="PF08240">
    <property type="entry name" value="ADH_N"/>
    <property type="match status" value="1"/>
</dbReference>
<dbReference type="GO" id="GO:0008270">
    <property type="term" value="F:zinc ion binding"/>
    <property type="evidence" value="ECO:0007669"/>
    <property type="project" value="InterPro"/>
</dbReference>